<evidence type="ECO:0000256" key="9">
    <source>
        <dbReference type="ARBA" id="ARBA00022840"/>
    </source>
</evidence>
<feature type="region of interest" description="Disordered" evidence="14">
    <location>
        <begin position="326"/>
        <end position="372"/>
    </location>
</feature>
<dbReference type="RefSeq" id="XP_056506188.1">
    <property type="nucleotide sequence ID" value="XM_056640431.1"/>
</dbReference>
<sequence length="681" mass="78272">MNSTPTEFVADTKFRVEFNSNLVYRYTFQSTNAQGRQLRRRERRDVWEEKESVGSGSYGNVLLYKCLTSEDQAELQAVKMVSKKSLFSGGIDLFKELEAIAKFSRQKYRGLFVEYHGWYENDDSVFIAMEYMKHGDLGSYLTKPLLDNEAREITFQVAEGLEHMHKDGFVHRDLKPENIFVVTKGPQWWVKIGDFGFSKRIKDDSSLRSMVGTRLYAAPEVQMIYPSGSNGACSMQYNYSEKVDIWSLGVMLHYMIFHEYPFSLQRDPQGLQKYIDGASFAFPEGAVFSLGAERLILDMIARYPAARPSAHGVLENDWIRLRQDSNEEPEFQEINQPDIGNARSKRTRPEPSDSRSSSWQMTGSSSGSMSYERDPFSSLRALGVTMYEQQDFAVAELSFRQEFEGRNKTLGPHNIDTLTSLQWMGRSLYYLEEYSKAVVAFRKVVEGRTESLGPAHIDTLTSLEWLGRALYWNGQYAEAEKELRRAFEGRQMILGMQNEHTLKSLEWLGQSIYWQGDYVKAETCFQQVVEGRLKILGPTSEETHRSLEWLGRALYWGEKYGEASAVLITASEGRKKFLGNTHLHTLTSLEWLGRAQYYNETYGEAEAAFRQCVEGFQSTLGNTDSRTLTSLEWLGRSLYYSEEYVKAEEAFREVFKGRKETLGMDDSHTIGSLQWLGRSIR</sequence>
<dbReference type="GO" id="GO:0000045">
    <property type="term" value="P:autophagosome assembly"/>
    <property type="evidence" value="ECO:0007669"/>
    <property type="project" value="TreeGrafter"/>
</dbReference>
<evidence type="ECO:0000313" key="17">
    <source>
        <dbReference type="Proteomes" id="UP001147733"/>
    </source>
</evidence>
<keyword evidence="7" id="KW-0547">Nucleotide-binding</keyword>
<evidence type="ECO:0000259" key="15">
    <source>
        <dbReference type="PROSITE" id="PS50011"/>
    </source>
</evidence>
<keyword evidence="17" id="KW-1185">Reference proteome</keyword>
<reference evidence="16" key="2">
    <citation type="journal article" date="2023" name="IMA Fungus">
        <title>Comparative genomic study of the Penicillium genus elucidates a diverse pangenome and 15 lateral gene transfer events.</title>
        <authorList>
            <person name="Petersen C."/>
            <person name="Sorensen T."/>
            <person name="Nielsen M.R."/>
            <person name="Sondergaard T.E."/>
            <person name="Sorensen J.L."/>
            <person name="Fitzpatrick D.A."/>
            <person name="Frisvad J.C."/>
            <person name="Nielsen K.L."/>
        </authorList>
    </citation>
    <scope>NUCLEOTIDE SEQUENCE</scope>
    <source>
        <strain evidence="16">IBT 23319</strain>
    </source>
</reference>
<organism evidence="16 17">
    <name type="scientific">Penicillium citrinum</name>
    <dbReference type="NCBI Taxonomy" id="5077"/>
    <lineage>
        <taxon>Eukaryota</taxon>
        <taxon>Fungi</taxon>
        <taxon>Dikarya</taxon>
        <taxon>Ascomycota</taxon>
        <taxon>Pezizomycotina</taxon>
        <taxon>Eurotiomycetes</taxon>
        <taxon>Eurotiomycetidae</taxon>
        <taxon>Eurotiales</taxon>
        <taxon>Aspergillaceae</taxon>
        <taxon>Penicillium</taxon>
    </lineage>
</organism>
<evidence type="ECO:0000256" key="6">
    <source>
        <dbReference type="ARBA" id="ARBA00022679"/>
    </source>
</evidence>
<evidence type="ECO:0000256" key="12">
    <source>
        <dbReference type="ARBA" id="ARBA00047899"/>
    </source>
</evidence>
<evidence type="ECO:0000256" key="5">
    <source>
        <dbReference type="ARBA" id="ARBA00022527"/>
    </source>
</evidence>
<keyword evidence="8" id="KW-0418">Kinase</keyword>
<evidence type="ECO:0000313" key="16">
    <source>
        <dbReference type="EMBL" id="KAJ5243184.1"/>
    </source>
</evidence>
<dbReference type="GeneID" id="81379598"/>
<dbReference type="EMBL" id="JAPQKT010000001">
    <property type="protein sequence ID" value="KAJ5243184.1"/>
    <property type="molecule type" value="Genomic_DNA"/>
</dbReference>
<reference evidence="16" key="1">
    <citation type="submission" date="2022-11" db="EMBL/GenBank/DDBJ databases">
        <authorList>
            <person name="Petersen C."/>
        </authorList>
    </citation>
    <scope>NUCLEOTIDE SEQUENCE</scope>
    <source>
        <strain evidence="16">IBT 23319</strain>
    </source>
</reference>
<evidence type="ECO:0000256" key="1">
    <source>
        <dbReference type="ARBA" id="ARBA00004623"/>
    </source>
</evidence>
<evidence type="ECO:0000256" key="10">
    <source>
        <dbReference type="ARBA" id="ARBA00023006"/>
    </source>
</evidence>
<dbReference type="GO" id="GO:0034045">
    <property type="term" value="C:phagophore assembly site membrane"/>
    <property type="evidence" value="ECO:0007669"/>
    <property type="project" value="UniProtKB-SubCell"/>
</dbReference>
<evidence type="ECO:0000256" key="14">
    <source>
        <dbReference type="SAM" id="MobiDB-lite"/>
    </source>
</evidence>
<feature type="compositionally biased region" description="Low complexity" evidence="14">
    <location>
        <begin position="354"/>
        <end position="370"/>
    </location>
</feature>
<dbReference type="SMART" id="SM00220">
    <property type="entry name" value="S_TKc"/>
    <property type="match status" value="1"/>
</dbReference>
<dbReference type="Gene3D" id="1.10.510.10">
    <property type="entry name" value="Transferase(Phosphotransferase) domain 1"/>
    <property type="match status" value="1"/>
</dbReference>
<evidence type="ECO:0000256" key="11">
    <source>
        <dbReference type="ARBA" id="ARBA00030237"/>
    </source>
</evidence>
<comment type="catalytic activity">
    <reaction evidence="12">
        <text>L-threonyl-[protein] + ATP = O-phospho-L-threonyl-[protein] + ADP + H(+)</text>
        <dbReference type="Rhea" id="RHEA:46608"/>
        <dbReference type="Rhea" id="RHEA-COMP:11060"/>
        <dbReference type="Rhea" id="RHEA-COMP:11605"/>
        <dbReference type="ChEBI" id="CHEBI:15378"/>
        <dbReference type="ChEBI" id="CHEBI:30013"/>
        <dbReference type="ChEBI" id="CHEBI:30616"/>
        <dbReference type="ChEBI" id="CHEBI:61977"/>
        <dbReference type="ChEBI" id="CHEBI:456216"/>
        <dbReference type="EC" id="2.7.11.1"/>
    </reaction>
</comment>
<dbReference type="GO" id="GO:0005776">
    <property type="term" value="C:autophagosome"/>
    <property type="evidence" value="ECO:0007669"/>
    <property type="project" value="TreeGrafter"/>
</dbReference>
<name>A0A9W9PEN0_PENCI</name>
<dbReference type="Pfam" id="PF13424">
    <property type="entry name" value="TPR_12"/>
    <property type="match status" value="1"/>
</dbReference>
<comment type="caution">
    <text evidence="16">The sequence shown here is derived from an EMBL/GenBank/DDBJ whole genome shotgun (WGS) entry which is preliminary data.</text>
</comment>
<evidence type="ECO:0000256" key="8">
    <source>
        <dbReference type="ARBA" id="ARBA00022777"/>
    </source>
</evidence>
<dbReference type="PANTHER" id="PTHR24348">
    <property type="entry name" value="SERINE/THREONINE-PROTEIN KINASE UNC-51-RELATED"/>
    <property type="match status" value="1"/>
</dbReference>
<keyword evidence="9" id="KW-0067">ATP-binding</keyword>
<dbReference type="GO" id="GO:0004674">
    <property type="term" value="F:protein serine/threonine kinase activity"/>
    <property type="evidence" value="ECO:0007669"/>
    <property type="project" value="UniProtKB-KW"/>
</dbReference>
<evidence type="ECO:0000256" key="4">
    <source>
        <dbReference type="ARBA" id="ARBA00019599"/>
    </source>
</evidence>
<keyword evidence="6" id="KW-0808">Transferase</keyword>
<dbReference type="InterPro" id="IPR011009">
    <property type="entry name" value="Kinase-like_dom_sf"/>
</dbReference>
<dbReference type="InterPro" id="IPR045269">
    <property type="entry name" value="Atg1-like"/>
</dbReference>
<evidence type="ECO:0000256" key="3">
    <source>
        <dbReference type="ARBA" id="ARBA00018572"/>
    </source>
</evidence>
<dbReference type="PANTHER" id="PTHR24348:SF22">
    <property type="entry name" value="NON-SPECIFIC SERINE_THREONINE PROTEIN KINASE"/>
    <property type="match status" value="1"/>
</dbReference>
<gene>
    <name evidence="16" type="ORF">N7469_001511</name>
</gene>
<dbReference type="Gene3D" id="1.25.40.10">
    <property type="entry name" value="Tetratricopeptide repeat domain"/>
    <property type="match status" value="2"/>
</dbReference>
<evidence type="ECO:0000256" key="2">
    <source>
        <dbReference type="ARBA" id="ARBA00012513"/>
    </source>
</evidence>
<dbReference type="InterPro" id="IPR008271">
    <property type="entry name" value="Ser/Thr_kinase_AS"/>
</dbReference>
<protein>
    <recommendedName>
        <fullName evidence="3">Serine/threonine-protein kinase ATG1</fullName>
        <ecNumber evidence="2">2.7.11.1</ecNumber>
    </recommendedName>
    <alternativeName>
        <fullName evidence="11">Autophagy-related protein 1</fullName>
    </alternativeName>
    <alternativeName>
        <fullName evidence="4">Serine/threonine-protein kinase atg1</fullName>
    </alternativeName>
</protein>
<dbReference type="InterPro" id="IPR000719">
    <property type="entry name" value="Prot_kinase_dom"/>
</dbReference>
<keyword evidence="5" id="KW-0723">Serine/threonine-protein kinase</keyword>
<dbReference type="SUPFAM" id="SSF48452">
    <property type="entry name" value="TPR-like"/>
    <property type="match status" value="2"/>
</dbReference>
<dbReference type="PROSITE" id="PS50011">
    <property type="entry name" value="PROTEIN_KINASE_DOM"/>
    <property type="match status" value="1"/>
</dbReference>
<dbReference type="PROSITE" id="PS00108">
    <property type="entry name" value="PROTEIN_KINASE_ST"/>
    <property type="match status" value="1"/>
</dbReference>
<dbReference type="EC" id="2.7.11.1" evidence="2"/>
<comment type="catalytic activity">
    <reaction evidence="13">
        <text>L-seryl-[protein] + ATP = O-phospho-L-seryl-[protein] + ADP + H(+)</text>
        <dbReference type="Rhea" id="RHEA:17989"/>
        <dbReference type="Rhea" id="RHEA-COMP:9863"/>
        <dbReference type="Rhea" id="RHEA-COMP:11604"/>
        <dbReference type="ChEBI" id="CHEBI:15378"/>
        <dbReference type="ChEBI" id="CHEBI:29999"/>
        <dbReference type="ChEBI" id="CHEBI:30616"/>
        <dbReference type="ChEBI" id="CHEBI:83421"/>
        <dbReference type="ChEBI" id="CHEBI:456216"/>
        <dbReference type="EC" id="2.7.11.1"/>
    </reaction>
</comment>
<dbReference type="Pfam" id="PF13374">
    <property type="entry name" value="TPR_10"/>
    <property type="match status" value="1"/>
</dbReference>
<evidence type="ECO:0000256" key="7">
    <source>
        <dbReference type="ARBA" id="ARBA00022741"/>
    </source>
</evidence>
<dbReference type="AlphaFoldDB" id="A0A9W9PEN0"/>
<dbReference type="InterPro" id="IPR011990">
    <property type="entry name" value="TPR-like_helical_dom_sf"/>
</dbReference>
<accession>A0A9W9PEN0</accession>
<dbReference type="Proteomes" id="UP001147733">
    <property type="component" value="Unassembled WGS sequence"/>
</dbReference>
<proteinExistence type="predicted"/>
<dbReference type="GO" id="GO:0005524">
    <property type="term" value="F:ATP binding"/>
    <property type="evidence" value="ECO:0007669"/>
    <property type="project" value="UniProtKB-KW"/>
</dbReference>
<keyword evidence="10" id="KW-0072">Autophagy</keyword>
<comment type="subcellular location">
    <subcellularLocation>
        <location evidence="1">Preautophagosomal structure membrane</location>
        <topology evidence="1">Peripheral membrane protein</topology>
    </subcellularLocation>
</comment>
<dbReference type="Pfam" id="PF00069">
    <property type="entry name" value="Pkinase"/>
    <property type="match status" value="1"/>
</dbReference>
<dbReference type="SUPFAM" id="SSF56112">
    <property type="entry name" value="Protein kinase-like (PK-like)"/>
    <property type="match status" value="1"/>
</dbReference>
<dbReference type="OrthoDB" id="10252171at2759"/>
<dbReference type="GO" id="GO:0010506">
    <property type="term" value="P:regulation of autophagy"/>
    <property type="evidence" value="ECO:0007669"/>
    <property type="project" value="InterPro"/>
</dbReference>
<feature type="domain" description="Protein kinase" evidence="15">
    <location>
        <begin position="47"/>
        <end position="319"/>
    </location>
</feature>
<dbReference type="GO" id="GO:0005829">
    <property type="term" value="C:cytosol"/>
    <property type="evidence" value="ECO:0007669"/>
    <property type="project" value="TreeGrafter"/>
</dbReference>
<evidence type="ECO:0000256" key="13">
    <source>
        <dbReference type="ARBA" id="ARBA00048679"/>
    </source>
</evidence>